<dbReference type="Gene3D" id="4.10.240.10">
    <property type="entry name" value="Zn(2)-C6 fungal-type DNA-binding domain"/>
    <property type="match status" value="1"/>
</dbReference>
<evidence type="ECO:0000256" key="1">
    <source>
        <dbReference type="ARBA" id="ARBA00023242"/>
    </source>
</evidence>
<dbReference type="GO" id="GO:0001228">
    <property type="term" value="F:DNA-binding transcription activator activity, RNA polymerase II-specific"/>
    <property type="evidence" value="ECO:0007669"/>
    <property type="project" value="TreeGrafter"/>
</dbReference>
<keyword evidence="5" id="KW-1185">Reference proteome</keyword>
<organism evidence="4 5">
    <name type="scientific">Thelonectria olida</name>
    <dbReference type="NCBI Taxonomy" id="1576542"/>
    <lineage>
        <taxon>Eukaryota</taxon>
        <taxon>Fungi</taxon>
        <taxon>Dikarya</taxon>
        <taxon>Ascomycota</taxon>
        <taxon>Pezizomycotina</taxon>
        <taxon>Sordariomycetes</taxon>
        <taxon>Hypocreomycetidae</taxon>
        <taxon>Hypocreales</taxon>
        <taxon>Nectriaceae</taxon>
        <taxon>Thelonectria</taxon>
    </lineage>
</organism>
<keyword evidence="1" id="KW-0539">Nucleus</keyword>
<comment type="caution">
    <text evidence="4">The sequence shown here is derived from an EMBL/GenBank/DDBJ whole genome shotgun (WGS) entry which is preliminary data.</text>
</comment>
<dbReference type="InterPro" id="IPR001138">
    <property type="entry name" value="Zn2Cys6_DnaBD"/>
</dbReference>
<reference evidence="4 5" key="1">
    <citation type="journal article" date="2021" name="Nat. Commun.">
        <title>Genetic determinants of endophytism in the Arabidopsis root mycobiome.</title>
        <authorList>
            <person name="Mesny F."/>
            <person name="Miyauchi S."/>
            <person name="Thiergart T."/>
            <person name="Pickel B."/>
            <person name="Atanasova L."/>
            <person name="Karlsson M."/>
            <person name="Huettel B."/>
            <person name="Barry K.W."/>
            <person name="Haridas S."/>
            <person name="Chen C."/>
            <person name="Bauer D."/>
            <person name="Andreopoulos W."/>
            <person name="Pangilinan J."/>
            <person name="LaButti K."/>
            <person name="Riley R."/>
            <person name="Lipzen A."/>
            <person name="Clum A."/>
            <person name="Drula E."/>
            <person name="Henrissat B."/>
            <person name="Kohler A."/>
            <person name="Grigoriev I.V."/>
            <person name="Martin F.M."/>
            <person name="Hacquard S."/>
        </authorList>
    </citation>
    <scope>NUCLEOTIDE SEQUENCE [LARGE SCALE GENOMIC DNA]</scope>
    <source>
        <strain evidence="4 5">MPI-CAGE-CH-0241</strain>
    </source>
</reference>
<name>A0A9P9ANU6_9HYPO</name>
<evidence type="ECO:0000313" key="4">
    <source>
        <dbReference type="EMBL" id="KAH6892452.1"/>
    </source>
</evidence>
<dbReference type="OrthoDB" id="416217at2759"/>
<dbReference type="Pfam" id="PF11951">
    <property type="entry name" value="Fungal_trans_2"/>
    <property type="match status" value="1"/>
</dbReference>
<accession>A0A9P9ANU6</accession>
<dbReference type="PANTHER" id="PTHR47784:SF7">
    <property type="entry name" value="ZN(II)2CYS6 TRANSCRIPTION FACTOR (EUROFUNG)"/>
    <property type="match status" value="1"/>
</dbReference>
<protein>
    <recommendedName>
        <fullName evidence="3">Zn(2)-C6 fungal-type domain-containing protein</fullName>
    </recommendedName>
</protein>
<feature type="domain" description="Zn(2)-C6 fungal-type" evidence="3">
    <location>
        <begin position="59"/>
        <end position="89"/>
    </location>
</feature>
<dbReference type="PRINTS" id="PR00755">
    <property type="entry name" value="AFLATOXINBRP"/>
</dbReference>
<feature type="compositionally biased region" description="Basic residues" evidence="2">
    <location>
        <begin position="42"/>
        <end position="57"/>
    </location>
</feature>
<dbReference type="PANTHER" id="PTHR47784">
    <property type="entry name" value="STEROL UPTAKE CONTROL PROTEIN 2"/>
    <property type="match status" value="1"/>
</dbReference>
<dbReference type="CDD" id="cd00067">
    <property type="entry name" value="GAL4"/>
    <property type="match status" value="1"/>
</dbReference>
<dbReference type="InterPro" id="IPR036864">
    <property type="entry name" value="Zn2-C6_fun-type_DNA-bd_sf"/>
</dbReference>
<proteinExistence type="predicted"/>
<gene>
    <name evidence="4" type="ORF">B0T10DRAFT_401320</name>
</gene>
<evidence type="ECO:0000259" key="3">
    <source>
        <dbReference type="PROSITE" id="PS50048"/>
    </source>
</evidence>
<dbReference type="PROSITE" id="PS00463">
    <property type="entry name" value="ZN2_CY6_FUNGAL_1"/>
    <property type="match status" value="1"/>
</dbReference>
<sequence length="446" mass="49436">MDERTLVPRRLTPGLLSPAPSITGSASDHVSPELEEQDVRPNIRRKPIPRKGHTKSRRGCLNCKRRKVKCPETLPACLTCKRLGLACEYPTTTQNRVTPTPSSALQSTGAQFTMEDLQFFRHFLFHAYPPLPLKSDAVWQEVATLSHHYDFLIHAMLGLSASHLSLGSSADYKPQALSHRVLAIEGLNKALNQPASSKAEADALYATVMALAFQSSYMVDGMLEFISMIRGCVVVSGMSMQRFAESLFGKFSSETHAENVQALNHGYIAPTNYANFFDAALASVKALQPLCRSTLELTYIAIIGSVVEAAKSSSVNGMNPHRNAPRFLEISWAYGVFGDATPAEFNGFVDPENYTAQIILVHFFIIEYVVGLETLKSVMDSFPFRGSIVASWARGVEQKLPDEYQQYMVWPMAYVREVEAQTSGLQNFPKILELSLTLSDNRVEDV</sequence>
<dbReference type="InterPro" id="IPR053157">
    <property type="entry name" value="Sterol_Uptake_Regulator"/>
</dbReference>
<dbReference type="PROSITE" id="PS50048">
    <property type="entry name" value="ZN2_CY6_FUNGAL_2"/>
    <property type="match status" value="1"/>
</dbReference>
<feature type="region of interest" description="Disordered" evidence="2">
    <location>
        <begin position="1"/>
        <end position="57"/>
    </location>
</feature>
<dbReference type="GO" id="GO:0008270">
    <property type="term" value="F:zinc ion binding"/>
    <property type="evidence" value="ECO:0007669"/>
    <property type="project" value="InterPro"/>
</dbReference>
<dbReference type="Proteomes" id="UP000777438">
    <property type="component" value="Unassembled WGS sequence"/>
</dbReference>
<dbReference type="InterPro" id="IPR021858">
    <property type="entry name" value="Fun_TF"/>
</dbReference>
<dbReference type="EMBL" id="JAGPYM010000007">
    <property type="protein sequence ID" value="KAH6892452.1"/>
    <property type="molecule type" value="Genomic_DNA"/>
</dbReference>
<evidence type="ECO:0000313" key="5">
    <source>
        <dbReference type="Proteomes" id="UP000777438"/>
    </source>
</evidence>
<dbReference type="AlphaFoldDB" id="A0A9P9ANU6"/>
<dbReference type="SMART" id="SM00066">
    <property type="entry name" value="GAL4"/>
    <property type="match status" value="1"/>
</dbReference>
<dbReference type="SUPFAM" id="SSF57701">
    <property type="entry name" value="Zn2/Cys6 DNA-binding domain"/>
    <property type="match status" value="1"/>
</dbReference>
<dbReference type="Pfam" id="PF00172">
    <property type="entry name" value="Zn_clus"/>
    <property type="match status" value="1"/>
</dbReference>
<evidence type="ECO:0000256" key="2">
    <source>
        <dbReference type="SAM" id="MobiDB-lite"/>
    </source>
</evidence>